<evidence type="ECO:0000256" key="5">
    <source>
        <dbReference type="ARBA" id="ARBA00022737"/>
    </source>
</evidence>
<dbReference type="PANTHER" id="PTHR24377">
    <property type="entry name" value="IP01015P-RELATED"/>
    <property type="match status" value="1"/>
</dbReference>
<dbReference type="InterPro" id="IPR013087">
    <property type="entry name" value="Znf_C2H2_type"/>
</dbReference>
<keyword evidence="10" id="KW-0804">Transcription</keyword>
<dbReference type="InterPro" id="IPR050826">
    <property type="entry name" value="Krueppel_C2H2_ZnFinger"/>
</dbReference>
<keyword evidence="4" id="KW-0479">Metal-binding</keyword>
<evidence type="ECO:0000256" key="1">
    <source>
        <dbReference type="ARBA" id="ARBA00003767"/>
    </source>
</evidence>
<keyword evidence="7" id="KW-0862">Zinc</keyword>
<dbReference type="FunFam" id="3.30.160.60:FF:000016">
    <property type="entry name" value="zinc finger protein 37 homolog"/>
    <property type="match status" value="3"/>
</dbReference>
<feature type="domain" description="C2H2-type" evidence="13">
    <location>
        <begin position="280"/>
        <end position="307"/>
    </location>
</feature>
<evidence type="ECO:0000259" key="13">
    <source>
        <dbReference type="PROSITE" id="PS50157"/>
    </source>
</evidence>
<feature type="domain" description="C2H2-type" evidence="13">
    <location>
        <begin position="392"/>
        <end position="419"/>
    </location>
</feature>
<evidence type="ECO:0000256" key="6">
    <source>
        <dbReference type="ARBA" id="ARBA00022771"/>
    </source>
</evidence>
<feature type="non-terminal residue" evidence="14">
    <location>
        <position position="1"/>
    </location>
</feature>
<keyword evidence="5" id="KW-0677">Repeat</keyword>
<organism evidence="14 15">
    <name type="scientific">Monodon monoceros</name>
    <name type="common">Narwhal</name>
    <name type="synonym">Ceratodon monodon</name>
    <dbReference type="NCBI Taxonomy" id="40151"/>
    <lineage>
        <taxon>Eukaryota</taxon>
        <taxon>Metazoa</taxon>
        <taxon>Chordata</taxon>
        <taxon>Craniata</taxon>
        <taxon>Vertebrata</taxon>
        <taxon>Euteleostomi</taxon>
        <taxon>Mammalia</taxon>
        <taxon>Eutheria</taxon>
        <taxon>Laurasiatheria</taxon>
        <taxon>Artiodactyla</taxon>
        <taxon>Whippomorpha</taxon>
        <taxon>Cetacea</taxon>
        <taxon>Odontoceti</taxon>
        <taxon>Monodontidae</taxon>
        <taxon>Monodon</taxon>
    </lineage>
</organism>
<evidence type="ECO:0000256" key="9">
    <source>
        <dbReference type="ARBA" id="ARBA00023125"/>
    </source>
</evidence>
<dbReference type="SMART" id="SM00355">
    <property type="entry name" value="ZnF_C2H2"/>
    <property type="match status" value="11"/>
</dbReference>
<feature type="domain" description="C2H2-type" evidence="13">
    <location>
        <begin position="548"/>
        <end position="575"/>
    </location>
</feature>
<feature type="domain" description="C2H2-type" evidence="13">
    <location>
        <begin position="420"/>
        <end position="447"/>
    </location>
</feature>
<dbReference type="GO" id="GO:0022603">
    <property type="term" value="P:regulation of anatomical structure morphogenesis"/>
    <property type="evidence" value="ECO:0007669"/>
    <property type="project" value="UniProtKB-ARBA"/>
</dbReference>
<dbReference type="InterPro" id="IPR036236">
    <property type="entry name" value="Znf_C2H2_sf"/>
</dbReference>
<dbReference type="Pfam" id="PF00096">
    <property type="entry name" value="zf-C2H2"/>
    <property type="match status" value="9"/>
</dbReference>
<dbReference type="Proteomes" id="UP000308365">
    <property type="component" value="Unassembled WGS sequence"/>
</dbReference>
<feature type="domain" description="C2H2-type" evidence="13">
    <location>
        <begin position="308"/>
        <end position="335"/>
    </location>
</feature>
<evidence type="ECO:0000256" key="8">
    <source>
        <dbReference type="ARBA" id="ARBA00023015"/>
    </source>
</evidence>
<evidence type="ECO:0000256" key="7">
    <source>
        <dbReference type="ARBA" id="ARBA00022833"/>
    </source>
</evidence>
<sequence>WLQYLILEVSLDVGTYFGAIKPDNEGYRIDISPIHVIKQLQPKVNSDKGEVFQTPMLGRPESCKIKHFHLWEIQKNMYDFECQWRDDERNYKGMPVICDKNLTDGRDRHGRGGAGMKPCGNRLGLNFQDKLQMFRTDGIISECDGVERSINNRFSFSPLQRIPPSVQANVSNIYGNDFVHPSVMTQNLKAHRERPCKCNGCGKAFLKGSHLIKHQTIHTGERLHKCDICDKFFGRSSQLACHRKIHPGEKCYKCKACGKTFKNGSTLARHQIIHPGANLHKCDVCGKIFGQNSYLVRHRNIHAGKRSYQCNECGKTFTDSSNLSRHQKIHTGKKLYKCDTCGKVFSRNAHLAGHRRIHTGEKPYKCNECGKLFSQHSHFISHKRFHTGEKPYKCSECGKAFSEKAVLLSHKRIHTGEKPYKCDECGKVFSQKSHLRLHWRVHTGEKPFKCNECGKVFSRNSHLTSHRRVHIEKPFKCFESQPSLHIRKPIPERNYVSVIYVGRSSRFTPNRCSENSYYGEIIQISVWQSFCALSLTYHQRIHTREKPYKCSECGKVFSVLSSQTYHQRIHTGMSMTHNGNLTDGRDQHGRRDAGIKPIGNRLGFNILDKLQVFLTDGIISECNEVERSINSSSSFTPLQRIPPSVQTDVSNTYGNDFMPPSVMTQDHIERPYKYNPYKREII</sequence>
<name>A0A4U1FUB5_MONMO</name>
<comment type="caution">
    <text evidence="14">The sequence shown here is derived from an EMBL/GenBank/DDBJ whole genome shotgun (WGS) entry which is preliminary data.</text>
</comment>
<dbReference type="FunFam" id="3.30.160.60:FF:002090">
    <property type="entry name" value="Zinc finger protein 473"/>
    <property type="match status" value="1"/>
</dbReference>
<protein>
    <recommendedName>
        <fullName evidence="13">C2H2-type domain-containing protein</fullName>
    </recommendedName>
</protein>
<keyword evidence="6 12" id="KW-0863">Zinc-finger</keyword>
<proteinExistence type="inferred from homology"/>
<dbReference type="FunFam" id="3.30.160.60:FF:000281">
    <property type="entry name" value="Zinc finger protein 558 isoform X1"/>
    <property type="match status" value="1"/>
</dbReference>
<feature type="domain" description="C2H2-type" evidence="13">
    <location>
        <begin position="224"/>
        <end position="251"/>
    </location>
</feature>
<dbReference type="FunFam" id="3.30.160.60:FF:000690">
    <property type="entry name" value="Zinc finger protein 354C"/>
    <property type="match status" value="1"/>
</dbReference>
<keyword evidence="11" id="KW-0539">Nucleus</keyword>
<dbReference type="FunFam" id="3.30.160.60:FF:001478">
    <property type="entry name" value="Zinc finger protein 134"/>
    <property type="match status" value="1"/>
</dbReference>
<evidence type="ECO:0000256" key="10">
    <source>
        <dbReference type="ARBA" id="ARBA00023163"/>
    </source>
</evidence>
<feature type="domain" description="C2H2-type" evidence="13">
    <location>
        <begin position="364"/>
        <end position="391"/>
    </location>
</feature>
<feature type="domain" description="C2H2-type" evidence="13">
    <location>
        <begin position="448"/>
        <end position="475"/>
    </location>
</feature>
<evidence type="ECO:0000256" key="12">
    <source>
        <dbReference type="PROSITE-ProRule" id="PRU00042"/>
    </source>
</evidence>
<evidence type="ECO:0000256" key="2">
    <source>
        <dbReference type="ARBA" id="ARBA00004123"/>
    </source>
</evidence>
<comment type="function">
    <text evidence="1">May be involved in transcriptional regulation.</text>
</comment>
<evidence type="ECO:0000313" key="14">
    <source>
        <dbReference type="EMBL" id="TKC53858.1"/>
    </source>
</evidence>
<dbReference type="FunFam" id="3.30.160.60:FF:001239">
    <property type="entry name" value="Zinc finger protein 615"/>
    <property type="match status" value="1"/>
</dbReference>
<evidence type="ECO:0000313" key="15">
    <source>
        <dbReference type="Proteomes" id="UP000308365"/>
    </source>
</evidence>
<feature type="domain" description="C2H2-type" evidence="13">
    <location>
        <begin position="252"/>
        <end position="279"/>
    </location>
</feature>
<accession>A0A4U1FUB5</accession>
<dbReference type="AlphaFoldDB" id="A0A4U1FUB5"/>
<dbReference type="GO" id="GO:0003677">
    <property type="term" value="F:DNA binding"/>
    <property type="evidence" value="ECO:0007669"/>
    <property type="project" value="UniProtKB-KW"/>
</dbReference>
<reference evidence="15" key="1">
    <citation type="journal article" date="2019" name="IScience">
        <title>Narwhal Genome Reveals Long-Term Low Genetic Diversity despite Current Large Abundance Size.</title>
        <authorList>
            <person name="Westbury M.V."/>
            <person name="Petersen B."/>
            <person name="Garde E."/>
            <person name="Heide-Jorgensen M.P."/>
            <person name="Lorenzen E.D."/>
        </authorList>
    </citation>
    <scope>NUCLEOTIDE SEQUENCE [LARGE SCALE GENOMIC DNA]</scope>
</reference>
<dbReference type="PROSITE" id="PS50157">
    <property type="entry name" value="ZINC_FINGER_C2H2_2"/>
    <property type="match status" value="11"/>
</dbReference>
<evidence type="ECO:0000256" key="3">
    <source>
        <dbReference type="ARBA" id="ARBA00006991"/>
    </source>
</evidence>
<evidence type="ECO:0000256" key="11">
    <source>
        <dbReference type="ARBA" id="ARBA00023242"/>
    </source>
</evidence>
<dbReference type="GO" id="GO:0010468">
    <property type="term" value="P:regulation of gene expression"/>
    <property type="evidence" value="ECO:0007669"/>
    <property type="project" value="UniProtKB-ARBA"/>
</dbReference>
<dbReference type="EMBL" id="RWIC01000002">
    <property type="protein sequence ID" value="TKC53858.1"/>
    <property type="molecule type" value="Genomic_DNA"/>
</dbReference>
<feature type="domain" description="C2H2-type" evidence="13">
    <location>
        <begin position="336"/>
        <end position="363"/>
    </location>
</feature>
<keyword evidence="8" id="KW-0805">Transcription regulation</keyword>
<dbReference type="GO" id="GO:0008270">
    <property type="term" value="F:zinc ion binding"/>
    <property type="evidence" value="ECO:0007669"/>
    <property type="project" value="UniProtKB-KW"/>
</dbReference>
<dbReference type="GO" id="GO:0005634">
    <property type="term" value="C:nucleus"/>
    <property type="evidence" value="ECO:0007669"/>
    <property type="project" value="UniProtKB-SubCell"/>
</dbReference>
<dbReference type="Gene3D" id="3.30.160.60">
    <property type="entry name" value="Classic Zinc Finger"/>
    <property type="match status" value="11"/>
</dbReference>
<feature type="domain" description="C2H2-type" evidence="13">
    <location>
        <begin position="196"/>
        <end position="223"/>
    </location>
</feature>
<comment type="similarity">
    <text evidence="3">Belongs to the krueppel C2H2-type zinc-finger protein family.</text>
</comment>
<dbReference type="FunFam" id="3.30.160.60:FF:000744">
    <property type="entry name" value="zinc finger E-box-binding homeobox 1"/>
    <property type="match status" value="1"/>
</dbReference>
<gene>
    <name evidence="14" type="ORF">EI555_018609</name>
</gene>
<keyword evidence="9" id="KW-0238">DNA-binding</keyword>
<dbReference type="FunFam" id="3.30.160.60:FF:002343">
    <property type="entry name" value="Zinc finger protein 33A"/>
    <property type="match status" value="1"/>
</dbReference>
<dbReference type="PROSITE" id="PS00028">
    <property type="entry name" value="ZINC_FINGER_C2H2_1"/>
    <property type="match status" value="11"/>
</dbReference>
<evidence type="ECO:0000256" key="4">
    <source>
        <dbReference type="ARBA" id="ARBA00022723"/>
    </source>
</evidence>
<dbReference type="SUPFAM" id="SSF57667">
    <property type="entry name" value="beta-beta-alpha zinc fingers"/>
    <property type="match status" value="6"/>
</dbReference>
<comment type="subcellular location">
    <subcellularLocation>
        <location evidence="2">Nucleus</location>
    </subcellularLocation>
</comment>
<dbReference type="FunFam" id="3.30.160.60:FF:000010">
    <property type="entry name" value="Zinc finger protein 34"/>
    <property type="match status" value="1"/>
</dbReference>